<dbReference type="OrthoDB" id="7819947at2"/>
<protein>
    <recommendedName>
        <fullName evidence="3">Histidine kinase</fullName>
    </recommendedName>
</protein>
<organism evidence="1 2">
    <name type="scientific">Cereibacter ovatus</name>
    <dbReference type="NCBI Taxonomy" id="439529"/>
    <lineage>
        <taxon>Bacteria</taxon>
        <taxon>Pseudomonadati</taxon>
        <taxon>Pseudomonadota</taxon>
        <taxon>Alphaproteobacteria</taxon>
        <taxon>Rhodobacterales</taxon>
        <taxon>Paracoccaceae</taxon>
        <taxon>Cereibacter</taxon>
    </lineage>
</organism>
<evidence type="ECO:0000313" key="1">
    <source>
        <dbReference type="EMBL" id="SNX69099.1"/>
    </source>
</evidence>
<proteinExistence type="predicted"/>
<sequence length="156" mass="17122">MNGKLVAGGLVLTAALAGAAVWWLQLHAFYDPVAFQPGEEIRLTPILGEVPEVIIADEVTGIDAASSPLRFRACFTTPLSQAMLTETYRVYPDPTPLNAPPWFDCFDARRIDQALRTGEAIAFLSERDIAPGVDRVVAVFSDGRAYAWHQLHPEDQ</sequence>
<dbReference type="InterPro" id="IPR045616">
    <property type="entry name" value="DUF6446"/>
</dbReference>
<accession>A0A285CNH6</accession>
<dbReference type="Proteomes" id="UP000219467">
    <property type="component" value="Unassembled WGS sequence"/>
</dbReference>
<reference evidence="2" key="1">
    <citation type="submission" date="2017-08" db="EMBL/GenBank/DDBJ databases">
        <authorList>
            <person name="Varghese N."/>
            <person name="Submissions S."/>
        </authorList>
    </citation>
    <scope>NUCLEOTIDE SEQUENCE [LARGE SCALE GENOMIC DNA]</scope>
    <source>
        <strain evidence="2">JA234</strain>
    </source>
</reference>
<evidence type="ECO:0000313" key="2">
    <source>
        <dbReference type="Proteomes" id="UP000219467"/>
    </source>
</evidence>
<gene>
    <name evidence="1" type="ORF">SAMN05878503_10385</name>
</gene>
<dbReference type="Pfam" id="PF20044">
    <property type="entry name" value="DUF6446"/>
    <property type="match status" value="1"/>
</dbReference>
<dbReference type="RefSeq" id="WP_097029561.1">
    <property type="nucleotide sequence ID" value="NZ_OAOQ01000003.1"/>
</dbReference>
<evidence type="ECO:0008006" key="3">
    <source>
        <dbReference type="Google" id="ProtNLM"/>
    </source>
</evidence>
<dbReference type="EMBL" id="OAOQ01000003">
    <property type="protein sequence ID" value="SNX69099.1"/>
    <property type="molecule type" value="Genomic_DNA"/>
</dbReference>
<name>A0A285CNH6_9RHOB</name>
<dbReference type="AlphaFoldDB" id="A0A285CNH6"/>
<keyword evidence="2" id="KW-1185">Reference proteome</keyword>